<feature type="transmembrane region" description="Helical" evidence="1">
    <location>
        <begin position="233"/>
        <end position="257"/>
    </location>
</feature>
<keyword evidence="1" id="KW-1133">Transmembrane helix</keyword>
<dbReference type="Pfam" id="PF13347">
    <property type="entry name" value="MFS_2"/>
    <property type="match status" value="1"/>
</dbReference>
<dbReference type="Gene3D" id="1.20.1250.20">
    <property type="entry name" value="MFS general substrate transporter like domains"/>
    <property type="match status" value="1"/>
</dbReference>
<dbReference type="SUPFAM" id="SSF103473">
    <property type="entry name" value="MFS general substrate transporter"/>
    <property type="match status" value="1"/>
</dbReference>
<sequence>MAIVVAVFTLIISIPFLLKGIEEKVEMSEDFEKRPSFFQSMKITLTNKTFIKFVVANTAVWYCFSILPMIIPIYAEHVIGGSLFAGGGSLIVGIALMLAFIIAALVMPIHKKIGFKYGMRKAFMITLGIWICTLFPFLFITGEEFQIAFILLIALQGFPLSGALFYVDILHADVIDEDAVKFGVKRSASYYGINAFIHRISIILVILTIGFMFGNIGWDKQFDPLLLETDPFLVILGLKAIMVIFPSIALVIGLLAMKSYGLHGERLERIREELKKI</sequence>
<gene>
    <name evidence="2" type="ORF">S03H2_04255</name>
</gene>
<reference evidence="2" key="1">
    <citation type="journal article" date="2014" name="Front. Microbiol.">
        <title>High frequency of phylogenetically diverse reductive dehalogenase-homologous genes in deep subseafloor sedimentary metagenomes.</title>
        <authorList>
            <person name="Kawai M."/>
            <person name="Futagami T."/>
            <person name="Toyoda A."/>
            <person name="Takaki Y."/>
            <person name="Nishi S."/>
            <person name="Hori S."/>
            <person name="Arai W."/>
            <person name="Tsubouchi T."/>
            <person name="Morono Y."/>
            <person name="Uchiyama I."/>
            <person name="Ito T."/>
            <person name="Fujiyama A."/>
            <person name="Inagaki F."/>
            <person name="Takami H."/>
        </authorList>
    </citation>
    <scope>NUCLEOTIDE SEQUENCE</scope>
    <source>
        <strain evidence="2">Expedition CK06-06</strain>
    </source>
</reference>
<feature type="transmembrane region" description="Helical" evidence="1">
    <location>
        <begin position="122"/>
        <end position="141"/>
    </location>
</feature>
<dbReference type="AlphaFoldDB" id="X1DFV5"/>
<dbReference type="PANTHER" id="PTHR11328:SF24">
    <property type="entry name" value="MAJOR FACILITATOR SUPERFAMILY (MFS) PROFILE DOMAIN-CONTAINING PROTEIN"/>
    <property type="match status" value="1"/>
</dbReference>
<keyword evidence="1" id="KW-0472">Membrane</keyword>
<organism evidence="2">
    <name type="scientific">marine sediment metagenome</name>
    <dbReference type="NCBI Taxonomy" id="412755"/>
    <lineage>
        <taxon>unclassified sequences</taxon>
        <taxon>metagenomes</taxon>
        <taxon>ecological metagenomes</taxon>
    </lineage>
</organism>
<feature type="transmembrane region" description="Helical" evidence="1">
    <location>
        <begin position="83"/>
        <end position="110"/>
    </location>
</feature>
<dbReference type="InterPro" id="IPR036259">
    <property type="entry name" value="MFS_trans_sf"/>
</dbReference>
<dbReference type="GO" id="GO:0015293">
    <property type="term" value="F:symporter activity"/>
    <property type="evidence" value="ECO:0007669"/>
    <property type="project" value="InterPro"/>
</dbReference>
<evidence type="ECO:0000256" key="1">
    <source>
        <dbReference type="SAM" id="Phobius"/>
    </source>
</evidence>
<dbReference type="InterPro" id="IPR039672">
    <property type="entry name" value="MFS_2"/>
</dbReference>
<feature type="transmembrane region" description="Helical" evidence="1">
    <location>
        <begin position="147"/>
        <end position="167"/>
    </location>
</feature>
<evidence type="ECO:0000313" key="2">
    <source>
        <dbReference type="EMBL" id="GAH19726.1"/>
    </source>
</evidence>
<evidence type="ECO:0008006" key="3">
    <source>
        <dbReference type="Google" id="ProtNLM"/>
    </source>
</evidence>
<feature type="transmembrane region" description="Helical" evidence="1">
    <location>
        <begin position="188"/>
        <end position="213"/>
    </location>
</feature>
<dbReference type="GO" id="GO:0005886">
    <property type="term" value="C:plasma membrane"/>
    <property type="evidence" value="ECO:0007669"/>
    <property type="project" value="TreeGrafter"/>
</dbReference>
<name>X1DFV5_9ZZZZ</name>
<dbReference type="PANTHER" id="PTHR11328">
    <property type="entry name" value="MAJOR FACILITATOR SUPERFAMILY DOMAIN-CONTAINING PROTEIN"/>
    <property type="match status" value="1"/>
</dbReference>
<dbReference type="EMBL" id="BARU01001667">
    <property type="protein sequence ID" value="GAH19726.1"/>
    <property type="molecule type" value="Genomic_DNA"/>
</dbReference>
<accession>X1DFV5</accession>
<feature type="transmembrane region" description="Helical" evidence="1">
    <location>
        <begin position="50"/>
        <end position="71"/>
    </location>
</feature>
<dbReference type="GO" id="GO:0008643">
    <property type="term" value="P:carbohydrate transport"/>
    <property type="evidence" value="ECO:0007669"/>
    <property type="project" value="InterPro"/>
</dbReference>
<keyword evidence="1" id="KW-0812">Transmembrane</keyword>
<proteinExistence type="predicted"/>
<protein>
    <recommendedName>
        <fullName evidence="3">Major facilitator superfamily (MFS) profile domain-containing protein</fullName>
    </recommendedName>
</protein>
<comment type="caution">
    <text evidence="2">The sequence shown here is derived from an EMBL/GenBank/DDBJ whole genome shotgun (WGS) entry which is preliminary data.</text>
</comment>